<dbReference type="AlphaFoldDB" id="A0A8J2Z752"/>
<protein>
    <submittedName>
        <fullName evidence="1">Uncharacterized protein</fullName>
    </submittedName>
</protein>
<dbReference type="OrthoDB" id="5627149at2"/>
<reference evidence="1" key="1">
    <citation type="journal article" date="2014" name="Int. J. Syst. Evol. Microbiol.">
        <title>Complete genome sequence of Corynebacterium casei LMG S-19264T (=DSM 44701T), isolated from a smear-ripened cheese.</title>
        <authorList>
            <consortium name="US DOE Joint Genome Institute (JGI-PGF)"/>
            <person name="Walter F."/>
            <person name="Albersmeier A."/>
            <person name="Kalinowski J."/>
            <person name="Ruckert C."/>
        </authorList>
    </citation>
    <scope>NUCLEOTIDE SEQUENCE</scope>
    <source>
        <strain evidence="1">CGMCC 1.15758</strain>
    </source>
</reference>
<evidence type="ECO:0000313" key="2">
    <source>
        <dbReference type="Proteomes" id="UP000636949"/>
    </source>
</evidence>
<accession>A0A8J2Z752</accession>
<sequence length="108" mass="12553">MANQYSNDSFKAVVESKYNLPLNEVLYNFQVQGKSYKEVCQETGFKETTVRKYTRRYGYTLNTKLDQEAYTAQAAMSSIYSQLRSQELNQINVLSRSWSHKRKVLSGC</sequence>
<evidence type="ECO:0000313" key="1">
    <source>
        <dbReference type="EMBL" id="GGG08802.1"/>
    </source>
</evidence>
<keyword evidence="2" id="KW-1185">Reference proteome</keyword>
<comment type="caution">
    <text evidence="1">The sequence shown here is derived from an EMBL/GenBank/DDBJ whole genome shotgun (WGS) entry which is preliminary data.</text>
</comment>
<reference evidence="1" key="2">
    <citation type="submission" date="2020-09" db="EMBL/GenBank/DDBJ databases">
        <authorList>
            <person name="Sun Q."/>
            <person name="Zhou Y."/>
        </authorList>
    </citation>
    <scope>NUCLEOTIDE SEQUENCE</scope>
    <source>
        <strain evidence="1">CGMCC 1.15758</strain>
    </source>
</reference>
<dbReference type="RefSeq" id="WP_117004104.1">
    <property type="nucleotide sequence ID" value="NZ_BMJS01000080.1"/>
</dbReference>
<organism evidence="1 2">
    <name type="scientific">Cysteiniphilum litorale</name>
    <dbReference type="NCBI Taxonomy" id="2056700"/>
    <lineage>
        <taxon>Bacteria</taxon>
        <taxon>Pseudomonadati</taxon>
        <taxon>Pseudomonadota</taxon>
        <taxon>Gammaproteobacteria</taxon>
        <taxon>Thiotrichales</taxon>
        <taxon>Fastidiosibacteraceae</taxon>
        <taxon>Cysteiniphilum</taxon>
    </lineage>
</organism>
<dbReference type="EMBL" id="BMJS01000080">
    <property type="protein sequence ID" value="GGG08802.1"/>
    <property type="molecule type" value="Genomic_DNA"/>
</dbReference>
<proteinExistence type="predicted"/>
<gene>
    <name evidence="1" type="ORF">GCM10010995_27950</name>
</gene>
<dbReference type="Proteomes" id="UP000636949">
    <property type="component" value="Unassembled WGS sequence"/>
</dbReference>
<name>A0A8J2Z752_9GAMM</name>